<keyword evidence="5" id="KW-0762">Sugar transport</keyword>
<dbReference type="GO" id="GO:0005351">
    <property type="term" value="F:carbohydrate:proton symporter activity"/>
    <property type="evidence" value="ECO:0007669"/>
    <property type="project" value="InterPro"/>
</dbReference>
<dbReference type="NCBIfam" id="TIGR00829">
    <property type="entry name" value="FRU"/>
    <property type="match status" value="1"/>
</dbReference>
<evidence type="ECO:0000256" key="2">
    <source>
        <dbReference type="ARBA" id="ARBA00022448"/>
    </source>
</evidence>
<feature type="transmembrane region" description="Helical" evidence="13">
    <location>
        <begin position="630"/>
        <end position="649"/>
    </location>
</feature>
<keyword evidence="7" id="KW-0598">Phosphotransferase system</keyword>
<dbReference type="GO" id="GO:0016301">
    <property type="term" value="F:kinase activity"/>
    <property type="evidence" value="ECO:0007669"/>
    <property type="project" value="UniProtKB-KW"/>
</dbReference>
<keyword evidence="9" id="KW-0418">Kinase</keyword>
<name>A0A0K2GZR1_9CORY</name>
<dbReference type="GO" id="GO:0005886">
    <property type="term" value="C:plasma membrane"/>
    <property type="evidence" value="ECO:0007669"/>
    <property type="project" value="UniProtKB-SubCell"/>
</dbReference>
<dbReference type="KEGG" id="clw:CLAC_05555"/>
<reference evidence="17 18" key="1">
    <citation type="submission" date="2013-10" db="EMBL/GenBank/DDBJ databases">
        <title>Complete genome sequence of Corynebacterium lactis DSM 45799(T), isolated from raw cow milk.</title>
        <authorList>
            <person name="Ruckert C."/>
            <person name="Albersmeier A."/>
            <person name="Lipski A."/>
            <person name="Kalinowski J."/>
        </authorList>
    </citation>
    <scope>NUCLEOTIDE SEQUENCE [LARGE SCALE GENOMIC DNA]</scope>
    <source>
        <strain evidence="17 18">RW2-5</strain>
    </source>
</reference>
<evidence type="ECO:0000256" key="4">
    <source>
        <dbReference type="ARBA" id="ARBA00022553"/>
    </source>
</evidence>
<dbReference type="Pfam" id="PF02302">
    <property type="entry name" value="PTS_IIB"/>
    <property type="match status" value="1"/>
</dbReference>
<evidence type="ECO:0000256" key="11">
    <source>
        <dbReference type="ARBA" id="ARBA00023136"/>
    </source>
</evidence>
<dbReference type="SUPFAM" id="SSF55804">
    <property type="entry name" value="Phoshotransferase/anion transport protein"/>
    <property type="match status" value="1"/>
</dbReference>
<dbReference type="EMBL" id="CP006841">
    <property type="protein sequence ID" value="ALA67272.1"/>
    <property type="molecule type" value="Genomic_DNA"/>
</dbReference>
<dbReference type="InterPro" id="IPR016152">
    <property type="entry name" value="PTrfase/Anion_transptr"/>
</dbReference>
<dbReference type="PATRIC" id="fig|1408189.4.peg.1106"/>
<dbReference type="OrthoDB" id="9782569at2"/>
<dbReference type="Gene3D" id="3.40.930.10">
    <property type="entry name" value="Mannitol-specific EII, Chain A"/>
    <property type="match status" value="1"/>
</dbReference>
<dbReference type="InterPro" id="IPR036095">
    <property type="entry name" value="PTS_EIIB-like_sf"/>
</dbReference>
<dbReference type="PROSITE" id="PS51099">
    <property type="entry name" value="PTS_EIIB_TYPE_2"/>
    <property type="match status" value="1"/>
</dbReference>
<feature type="region of interest" description="Disordered" evidence="12">
    <location>
        <begin position="164"/>
        <end position="185"/>
    </location>
</feature>
<feature type="transmembrane region" description="Helical" evidence="13">
    <location>
        <begin position="568"/>
        <end position="591"/>
    </location>
</feature>
<evidence type="ECO:0000259" key="14">
    <source>
        <dbReference type="PROSITE" id="PS51094"/>
    </source>
</evidence>
<dbReference type="Pfam" id="PF00359">
    <property type="entry name" value="PTS_EIIA_2"/>
    <property type="match status" value="1"/>
</dbReference>
<dbReference type="NCBIfam" id="TIGR01427">
    <property type="entry name" value="PTS_IIC_fructo"/>
    <property type="match status" value="1"/>
</dbReference>
<keyword evidence="6" id="KW-0808">Transferase</keyword>
<dbReference type="PANTHER" id="PTHR30505">
    <property type="entry name" value="FRUCTOSE-LIKE PERMEASE"/>
    <property type="match status" value="1"/>
</dbReference>
<proteinExistence type="predicted"/>
<dbReference type="AlphaFoldDB" id="A0A0K2GZR1"/>
<dbReference type="RefSeq" id="WP_053412036.1">
    <property type="nucleotide sequence ID" value="NZ_CP006841.1"/>
</dbReference>
<dbReference type="InterPro" id="IPR006327">
    <property type="entry name" value="PTS_IIC_fruc"/>
</dbReference>
<feature type="domain" description="PTS EIIC type-2" evidence="16">
    <location>
        <begin position="328"/>
        <end position="696"/>
    </location>
</feature>
<dbReference type="PANTHER" id="PTHR30505:SF0">
    <property type="entry name" value="FRUCTOSE-LIKE PTS SYSTEM EIIBC COMPONENT-RELATED"/>
    <property type="match status" value="1"/>
</dbReference>
<dbReference type="SUPFAM" id="SSF52794">
    <property type="entry name" value="PTS system IIB component-like"/>
    <property type="match status" value="1"/>
</dbReference>
<evidence type="ECO:0000313" key="18">
    <source>
        <dbReference type="Proteomes" id="UP000058446"/>
    </source>
</evidence>
<dbReference type="InterPro" id="IPR002178">
    <property type="entry name" value="PTS_EIIA_type-2_dom"/>
</dbReference>
<feature type="transmembrane region" description="Helical" evidence="13">
    <location>
        <begin position="483"/>
        <end position="506"/>
    </location>
</feature>
<dbReference type="GO" id="GO:0009401">
    <property type="term" value="P:phosphoenolpyruvate-dependent sugar phosphotransferase system"/>
    <property type="evidence" value="ECO:0007669"/>
    <property type="project" value="UniProtKB-KW"/>
</dbReference>
<evidence type="ECO:0000259" key="15">
    <source>
        <dbReference type="PROSITE" id="PS51099"/>
    </source>
</evidence>
<dbReference type="PROSITE" id="PS51094">
    <property type="entry name" value="PTS_EIIA_TYPE_2"/>
    <property type="match status" value="1"/>
</dbReference>
<gene>
    <name evidence="17" type="ORF">CLAC_05555</name>
</gene>
<evidence type="ECO:0000256" key="12">
    <source>
        <dbReference type="SAM" id="MobiDB-lite"/>
    </source>
</evidence>
<comment type="subcellular location">
    <subcellularLocation>
        <location evidence="1">Cell inner membrane</location>
        <topology evidence="1">Multi-pass membrane protein</topology>
    </subcellularLocation>
</comment>
<dbReference type="CDD" id="cd05569">
    <property type="entry name" value="PTS_IIB_fructose"/>
    <property type="match status" value="1"/>
</dbReference>
<sequence>MAASAEFSSIATTLVEDSVVFLDIDLGESKESILKRLIGAAVAAGRAADDKDIVQAALRREEQAPTGLPGGVAVPHCRHTDWLKPTLLFARLPRETQFSTPDGPADLLFFIGVPEDAGAIHIDILSALAKSIRSKAFRAELRGTESNEEAVRIITEHLLNAPRKKSQKELANRVSSDSQDKKPELSVQPTRIVAVTACPTGIAHTYLAADALTAAAKSIENTRISVETQGSAGTRAVSAQAIQRADVVVIAADIQVSGLERFGDLPILKVPIKKAVNSANEVISEALSLAARPKHSRANHQAFMPNGDAAASETEESSVRGVGLWVRVRNAVMTGVSFMIPFVAASGLLIALGFLVGGHQTAQVSDVVSKNLTLFEAIDFQAPIPVPTDDGSTVLFDRDGLWMYLGSVLFAIGVHGMQVIVAVLSAFIAFGLSGRPGIAPGFIGGAIAVTVGAGFLGGLVTGIAAGLIVMGLLKIRVPAWLEALMPVVVIPLLGSMAVGLLMYLFLGAPLSWLMMNLQGWLSGMDTAHALVFGGILGAMMCVDMGGMINKSAYLFATASVSSPDPASWKIMAAVMAAGMVPPLATSIASFLRPRLFTSAEHQNGKAGWMLGAAFVSEGAIPFAANDPLRIIPSIVVGGAVTGGMSMALGAATRVPHGGVFVLFAIDHPLAWLGSIAAGSVVAAALILTLKSLFYRRKPEATTDEVIAQPES</sequence>
<evidence type="ECO:0000256" key="3">
    <source>
        <dbReference type="ARBA" id="ARBA00022475"/>
    </source>
</evidence>
<feature type="domain" description="PTS EIIA type-2" evidence="14">
    <location>
        <begin position="13"/>
        <end position="157"/>
    </location>
</feature>
<evidence type="ECO:0000256" key="13">
    <source>
        <dbReference type="SAM" id="Phobius"/>
    </source>
</evidence>
<dbReference type="Proteomes" id="UP000058446">
    <property type="component" value="Chromosome"/>
</dbReference>
<keyword evidence="18" id="KW-1185">Reference proteome</keyword>
<dbReference type="PROSITE" id="PS51104">
    <property type="entry name" value="PTS_EIIC_TYPE_2"/>
    <property type="match status" value="1"/>
</dbReference>
<evidence type="ECO:0000256" key="10">
    <source>
        <dbReference type="ARBA" id="ARBA00022989"/>
    </source>
</evidence>
<evidence type="ECO:0000256" key="8">
    <source>
        <dbReference type="ARBA" id="ARBA00022692"/>
    </source>
</evidence>
<evidence type="ECO:0000313" key="17">
    <source>
        <dbReference type="EMBL" id="ALA67272.1"/>
    </source>
</evidence>
<evidence type="ECO:0000256" key="7">
    <source>
        <dbReference type="ARBA" id="ARBA00022683"/>
    </source>
</evidence>
<dbReference type="GO" id="GO:0090563">
    <property type="term" value="F:protein-phosphocysteine-sugar phosphotransferase activity"/>
    <property type="evidence" value="ECO:0007669"/>
    <property type="project" value="TreeGrafter"/>
</dbReference>
<feature type="transmembrane region" description="Helical" evidence="13">
    <location>
        <begin position="401"/>
        <end position="430"/>
    </location>
</feature>
<protein>
    <submittedName>
        <fullName evidence="17">PTS lactose transporter subunit IIC</fullName>
    </submittedName>
</protein>
<dbReference type="Gene3D" id="3.40.50.2300">
    <property type="match status" value="1"/>
</dbReference>
<keyword evidence="11 13" id="KW-0472">Membrane</keyword>
<evidence type="ECO:0000256" key="6">
    <source>
        <dbReference type="ARBA" id="ARBA00022679"/>
    </source>
</evidence>
<feature type="transmembrane region" description="Helical" evidence="13">
    <location>
        <begin position="336"/>
        <end position="356"/>
    </location>
</feature>
<keyword evidence="3" id="KW-1003">Cell membrane</keyword>
<feature type="transmembrane region" description="Helical" evidence="13">
    <location>
        <begin position="669"/>
        <end position="689"/>
    </location>
</feature>
<dbReference type="InterPro" id="IPR013011">
    <property type="entry name" value="PTS_EIIB_2"/>
</dbReference>
<keyword evidence="8 13" id="KW-0812">Transmembrane</keyword>
<keyword evidence="2" id="KW-0813">Transport</keyword>
<dbReference type="InterPro" id="IPR003501">
    <property type="entry name" value="PTS_EIIB_2/3"/>
</dbReference>
<dbReference type="InterPro" id="IPR003353">
    <property type="entry name" value="PTS_IIB_fruc"/>
</dbReference>
<dbReference type="InterPro" id="IPR013014">
    <property type="entry name" value="PTS_EIIC_2"/>
</dbReference>
<dbReference type="GO" id="GO:0022877">
    <property type="term" value="F:protein-N(PI)-phosphohistidine-fructose phosphotransferase system transporter activity"/>
    <property type="evidence" value="ECO:0007669"/>
    <property type="project" value="InterPro"/>
</dbReference>
<feature type="transmembrane region" description="Helical" evidence="13">
    <location>
        <begin position="527"/>
        <end position="548"/>
    </location>
</feature>
<keyword evidence="4" id="KW-0597">Phosphoprotein</keyword>
<evidence type="ECO:0000256" key="5">
    <source>
        <dbReference type="ARBA" id="ARBA00022597"/>
    </source>
</evidence>
<dbReference type="InterPro" id="IPR050864">
    <property type="entry name" value="Bacterial_PTS_Sugar_Transport"/>
</dbReference>
<accession>A0A0K2GZR1</accession>
<evidence type="ECO:0000256" key="9">
    <source>
        <dbReference type="ARBA" id="ARBA00022777"/>
    </source>
</evidence>
<organism evidence="17 18">
    <name type="scientific">Corynebacterium lactis RW2-5</name>
    <dbReference type="NCBI Taxonomy" id="1408189"/>
    <lineage>
        <taxon>Bacteria</taxon>
        <taxon>Bacillati</taxon>
        <taxon>Actinomycetota</taxon>
        <taxon>Actinomycetes</taxon>
        <taxon>Mycobacteriales</taxon>
        <taxon>Corynebacteriaceae</taxon>
        <taxon>Corynebacterium</taxon>
    </lineage>
</organism>
<keyword evidence="10 13" id="KW-1133">Transmembrane helix</keyword>
<dbReference type="STRING" id="1408189.CLAC_05555"/>
<evidence type="ECO:0000256" key="1">
    <source>
        <dbReference type="ARBA" id="ARBA00004429"/>
    </source>
</evidence>
<feature type="domain" description="PTS EIIB type-2" evidence="15">
    <location>
        <begin position="192"/>
        <end position="288"/>
    </location>
</feature>
<evidence type="ECO:0000259" key="16">
    <source>
        <dbReference type="PROSITE" id="PS51104"/>
    </source>
</evidence>
<feature type="transmembrane region" description="Helical" evidence="13">
    <location>
        <begin position="442"/>
        <end position="471"/>
    </location>
</feature>